<evidence type="ECO:0000313" key="1">
    <source>
        <dbReference type="EnsemblMetazoa" id="GPPI030696-PA"/>
    </source>
</evidence>
<reference evidence="1" key="2">
    <citation type="submission" date="2020-05" db="UniProtKB">
        <authorList>
            <consortium name="EnsemblMetazoa"/>
        </authorList>
    </citation>
    <scope>IDENTIFICATION</scope>
    <source>
        <strain evidence="1">IAEA</strain>
    </source>
</reference>
<protein>
    <submittedName>
        <fullName evidence="1">Uncharacterized protein</fullName>
    </submittedName>
</protein>
<dbReference type="EnsemblMetazoa" id="GPPI030696-RA">
    <property type="protein sequence ID" value="GPPI030696-PA"/>
    <property type="gene ID" value="GPPI030696"/>
</dbReference>
<reference evidence="2" key="1">
    <citation type="submission" date="2015-01" db="EMBL/GenBank/DDBJ databases">
        <authorList>
            <person name="Aksoy S."/>
            <person name="Warren W."/>
            <person name="Wilson R.K."/>
        </authorList>
    </citation>
    <scope>NUCLEOTIDE SEQUENCE [LARGE SCALE GENOMIC DNA]</scope>
    <source>
        <strain evidence="2">IAEA</strain>
    </source>
</reference>
<organism evidence="1 2">
    <name type="scientific">Glossina palpalis gambiensis</name>
    <dbReference type="NCBI Taxonomy" id="67801"/>
    <lineage>
        <taxon>Eukaryota</taxon>
        <taxon>Metazoa</taxon>
        <taxon>Ecdysozoa</taxon>
        <taxon>Arthropoda</taxon>
        <taxon>Hexapoda</taxon>
        <taxon>Insecta</taxon>
        <taxon>Pterygota</taxon>
        <taxon>Neoptera</taxon>
        <taxon>Endopterygota</taxon>
        <taxon>Diptera</taxon>
        <taxon>Brachycera</taxon>
        <taxon>Muscomorpha</taxon>
        <taxon>Hippoboscoidea</taxon>
        <taxon>Glossinidae</taxon>
        <taxon>Glossina</taxon>
    </lineage>
</organism>
<dbReference type="EMBL" id="JXJN01014642">
    <property type="status" value="NOT_ANNOTATED_CDS"/>
    <property type="molecule type" value="Genomic_DNA"/>
</dbReference>
<proteinExistence type="predicted"/>
<keyword evidence="2" id="KW-1185">Reference proteome</keyword>
<dbReference type="Proteomes" id="UP000092460">
    <property type="component" value="Unassembled WGS sequence"/>
</dbReference>
<dbReference type="AlphaFoldDB" id="A0A1B0BHY5"/>
<accession>A0A1B0BHY5</accession>
<name>A0A1B0BHY5_9MUSC</name>
<evidence type="ECO:0000313" key="2">
    <source>
        <dbReference type="Proteomes" id="UP000092460"/>
    </source>
</evidence>
<sequence length="106" mass="12051">TCVSTEQKQNSTITKTTFDILSKTTCVSTEASKNLGCLNCLSRNNIRKVKIKNLLLFGCCRDFCCFSSQVNNKVEKKKKKKQNKRTQLYTLKTDISESEDCITIKV</sequence>
<dbReference type="VEuPathDB" id="VectorBase:GPPI030696"/>